<dbReference type="GO" id="GO:0005840">
    <property type="term" value="C:ribosome"/>
    <property type="evidence" value="ECO:0007669"/>
    <property type="project" value="InterPro"/>
</dbReference>
<dbReference type="SUPFAM" id="SSF46561">
    <property type="entry name" value="Ribosomal protein L29 (L29p)"/>
    <property type="match status" value="1"/>
</dbReference>
<proteinExistence type="predicted"/>
<dbReference type="Gene3D" id="1.10.287.310">
    <property type="match status" value="1"/>
</dbReference>
<evidence type="ECO:0000313" key="1">
    <source>
        <dbReference type="EMBL" id="OGK48237.1"/>
    </source>
</evidence>
<evidence type="ECO:0008006" key="3">
    <source>
        <dbReference type="Google" id="ProtNLM"/>
    </source>
</evidence>
<sequence length="78" mass="8792">MKKLTKELYAKSIDDLNKEVVALGSEIAKLKVERKVKQEKDTNWLFKKQKRLAAILTMITNKESEVSAKGGLSSGQKQ</sequence>
<dbReference type="EMBL" id="MGAL01000018">
    <property type="protein sequence ID" value="OGK48237.1"/>
    <property type="molecule type" value="Genomic_DNA"/>
</dbReference>
<protein>
    <recommendedName>
        <fullName evidence="3">50S ribosomal protein L29</fullName>
    </recommendedName>
</protein>
<dbReference type="GO" id="GO:0003735">
    <property type="term" value="F:structural constituent of ribosome"/>
    <property type="evidence" value="ECO:0007669"/>
    <property type="project" value="InterPro"/>
</dbReference>
<gene>
    <name evidence="1" type="ORF">A3A93_02075</name>
</gene>
<dbReference type="Proteomes" id="UP000177141">
    <property type="component" value="Unassembled WGS sequence"/>
</dbReference>
<dbReference type="InterPro" id="IPR036049">
    <property type="entry name" value="Ribosomal_uL29_sf"/>
</dbReference>
<comment type="caution">
    <text evidence="1">The sequence shown here is derived from an EMBL/GenBank/DDBJ whole genome shotgun (WGS) entry which is preliminary data.</text>
</comment>
<dbReference type="STRING" id="1802061.A3A93_02075"/>
<dbReference type="AlphaFoldDB" id="A0A1F7IY21"/>
<organism evidence="1 2">
    <name type="scientific">Candidatus Roizmanbacteria bacterium RIFCSPLOWO2_01_FULL_38_12</name>
    <dbReference type="NCBI Taxonomy" id="1802061"/>
    <lineage>
        <taxon>Bacteria</taxon>
        <taxon>Candidatus Roizmaniibacteriota</taxon>
    </lineage>
</organism>
<evidence type="ECO:0000313" key="2">
    <source>
        <dbReference type="Proteomes" id="UP000177141"/>
    </source>
</evidence>
<reference evidence="1 2" key="1">
    <citation type="journal article" date="2016" name="Nat. Commun.">
        <title>Thousands of microbial genomes shed light on interconnected biogeochemical processes in an aquifer system.</title>
        <authorList>
            <person name="Anantharaman K."/>
            <person name="Brown C.T."/>
            <person name="Hug L.A."/>
            <person name="Sharon I."/>
            <person name="Castelle C.J."/>
            <person name="Probst A.J."/>
            <person name="Thomas B.C."/>
            <person name="Singh A."/>
            <person name="Wilkins M.J."/>
            <person name="Karaoz U."/>
            <person name="Brodie E.L."/>
            <person name="Williams K.H."/>
            <person name="Hubbard S.S."/>
            <person name="Banfield J.F."/>
        </authorList>
    </citation>
    <scope>NUCLEOTIDE SEQUENCE [LARGE SCALE GENOMIC DNA]</scope>
</reference>
<name>A0A1F7IY21_9BACT</name>
<accession>A0A1F7IY21</accession>
<dbReference type="GO" id="GO:0006412">
    <property type="term" value="P:translation"/>
    <property type="evidence" value="ECO:0007669"/>
    <property type="project" value="InterPro"/>
</dbReference>